<dbReference type="Pfam" id="PF00059">
    <property type="entry name" value="Lectin_C"/>
    <property type="match status" value="1"/>
</dbReference>
<evidence type="ECO:0000256" key="3">
    <source>
        <dbReference type="PROSITE-ProRule" id="PRU00302"/>
    </source>
</evidence>
<feature type="signal peptide" evidence="4">
    <location>
        <begin position="1"/>
        <end position="24"/>
    </location>
</feature>
<sequence>MKSVIFTITVLLGLLFVLVIEVKSKRCHKTPTVVECPDPLTRTCGKNWNITVITKDKFVGATGILNCSAGYSLSGNSSITCLQSGVWSPITAAICVPDDLLRTYVYDFRGSTYTFVFKTKTYIQAKEYCLSMCGTLVEINNKEENQFIYSVIQERCLTNYHDDNDQTMRTYRYNKRSNKIC</sequence>
<keyword evidence="7" id="KW-1185">Reference proteome</keyword>
<keyword evidence="2" id="KW-1015">Disulfide bond</keyword>
<evidence type="ECO:0000259" key="5">
    <source>
        <dbReference type="PROSITE" id="PS50923"/>
    </source>
</evidence>
<dbReference type="SUPFAM" id="SSF57535">
    <property type="entry name" value="Complement control module/SCR domain"/>
    <property type="match status" value="1"/>
</dbReference>
<evidence type="ECO:0000313" key="7">
    <source>
        <dbReference type="Proteomes" id="UP000596742"/>
    </source>
</evidence>
<accession>A0A8B6GC20</accession>
<evidence type="ECO:0000313" key="6">
    <source>
        <dbReference type="EMBL" id="VDI61734.1"/>
    </source>
</evidence>
<dbReference type="PROSITE" id="PS50923">
    <property type="entry name" value="SUSHI"/>
    <property type="match status" value="1"/>
</dbReference>
<dbReference type="CDD" id="cd00033">
    <property type="entry name" value="CCP"/>
    <property type="match status" value="1"/>
</dbReference>
<dbReference type="InterPro" id="IPR001304">
    <property type="entry name" value="C-type_lectin-like"/>
</dbReference>
<name>A0A8B6GC20_MYTGA</name>
<dbReference type="OrthoDB" id="6156501at2759"/>
<dbReference type="SUPFAM" id="SSF56436">
    <property type="entry name" value="C-type lectin-like"/>
    <property type="match status" value="1"/>
</dbReference>
<dbReference type="Proteomes" id="UP000596742">
    <property type="component" value="Unassembled WGS sequence"/>
</dbReference>
<dbReference type="AlphaFoldDB" id="A0A8B6GC20"/>
<dbReference type="Gene3D" id="2.10.70.10">
    <property type="entry name" value="Complement Module, domain 1"/>
    <property type="match status" value="1"/>
</dbReference>
<dbReference type="InterPro" id="IPR016187">
    <property type="entry name" value="CTDL_fold"/>
</dbReference>
<feature type="chain" id="PRO_5033002239" description="Sushi domain-containing protein" evidence="4">
    <location>
        <begin position="25"/>
        <end position="181"/>
    </location>
</feature>
<protein>
    <recommendedName>
        <fullName evidence="5">Sushi domain-containing protein</fullName>
    </recommendedName>
</protein>
<proteinExistence type="predicted"/>
<evidence type="ECO:0000256" key="4">
    <source>
        <dbReference type="SAM" id="SignalP"/>
    </source>
</evidence>
<dbReference type="CDD" id="cd00037">
    <property type="entry name" value="CLECT"/>
    <property type="match status" value="1"/>
</dbReference>
<keyword evidence="3" id="KW-0768">Sushi</keyword>
<gene>
    <name evidence="6" type="ORF">MGAL_10B016522</name>
</gene>
<feature type="domain" description="Sushi" evidence="5">
    <location>
        <begin position="34"/>
        <end position="97"/>
    </location>
</feature>
<dbReference type="InterPro" id="IPR016186">
    <property type="entry name" value="C-type_lectin-like/link_sf"/>
</dbReference>
<evidence type="ECO:0000256" key="2">
    <source>
        <dbReference type="ARBA" id="ARBA00023157"/>
    </source>
</evidence>
<reference evidence="6" key="1">
    <citation type="submission" date="2018-11" db="EMBL/GenBank/DDBJ databases">
        <authorList>
            <person name="Alioto T."/>
            <person name="Alioto T."/>
        </authorList>
    </citation>
    <scope>NUCLEOTIDE SEQUENCE</scope>
</reference>
<comment type="caution">
    <text evidence="6">The sequence shown here is derived from an EMBL/GenBank/DDBJ whole genome shotgun (WGS) entry which is preliminary data.</text>
</comment>
<dbReference type="InterPro" id="IPR000436">
    <property type="entry name" value="Sushi_SCR_CCP_dom"/>
</dbReference>
<keyword evidence="1 4" id="KW-0732">Signal</keyword>
<dbReference type="Gene3D" id="3.10.100.10">
    <property type="entry name" value="Mannose-Binding Protein A, subunit A"/>
    <property type="match status" value="1"/>
</dbReference>
<dbReference type="Pfam" id="PF00084">
    <property type="entry name" value="Sushi"/>
    <property type="match status" value="1"/>
</dbReference>
<dbReference type="EMBL" id="UYJE01008172">
    <property type="protein sequence ID" value="VDI61734.1"/>
    <property type="molecule type" value="Genomic_DNA"/>
</dbReference>
<dbReference type="InterPro" id="IPR035976">
    <property type="entry name" value="Sushi/SCR/CCP_sf"/>
</dbReference>
<comment type="caution">
    <text evidence="3">Lacks conserved residue(s) required for the propagation of feature annotation.</text>
</comment>
<organism evidence="6 7">
    <name type="scientific">Mytilus galloprovincialis</name>
    <name type="common">Mediterranean mussel</name>
    <dbReference type="NCBI Taxonomy" id="29158"/>
    <lineage>
        <taxon>Eukaryota</taxon>
        <taxon>Metazoa</taxon>
        <taxon>Spiralia</taxon>
        <taxon>Lophotrochozoa</taxon>
        <taxon>Mollusca</taxon>
        <taxon>Bivalvia</taxon>
        <taxon>Autobranchia</taxon>
        <taxon>Pteriomorphia</taxon>
        <taxon>Mytilida</taxon>
        <taxon>Mytiloidea</taxon>
        <taxon>Mytilidae</taxon>
        <taxon>Mytilinae</taxon>
        <taxon>Mytilus</taxon>
    </lineage>
</organism>
<evidence type="ECO:0000256" key="1">
    <source>
        <dbReference type="ARBA" id="ARBA00022729"/>
    </source>
</evidence>